<accession>A0A502EJA9</accession>
<name>A0A502EJA9_9MYCO</name>
<comment type="caution">
    <text evidence="4">The sequence shown here is derived from an EMBL/GenBank/DDBJ whole genome shotgun (WGS) entry which is preliminary data.</text>
</comment>
<dbReference type="PANTHER" id="PTHR10584">
    <property type="entry name" value="SUGAR KINASE"/>
    <property type="match status" value="1"/>
</dbReference>
<protein>
    <submittedName>
        <fullName evidence="4">Carbohydrate kinase family protein</fullName>
    </submittedName>
</protein>
<dbReference type="RefSeq" id="WP_140688284.1">
    <property type="nucleotide sequence ID" value="NZ_RCZG01000001.1"/>
</dbReference>
<dbReference type="InterPro" id="IPR029056">
    <property type="entry name" value="Ribokinase-like"/>
</dbReference>
<organism evidence="4 5">
    <name type="scientific">Mycolicibacterium hodleri</name>
    <dbReference type="NCBI Taxonomy" id="49897"/>
    <lineage>
        <taxon>Bacteria</taxon>
        <taxon>Bacillati</taxon>
        <taxon>Actinomycetota</taxon>
        <taxon>Actinomycetes</taxon>
        <taxon>Mycobacteriales</taxon>
        <taxon>Mycobacteriaceae</taxon>
        <taxon>Mycolicibacterium</taxon>
    </lineage>
</organism>
<proteinExistence type="predicted"/>
<sequence length="296" mass="30019">MSESPKLVCVGNLTVDEAVSPRGERVESIGGDALFAALGATVVRGNPTILAPLGTDAPVALLGALRVAGTDPESLPLRDLPMVRNVIRYDDAGGRVWDLVLGEEHFEALSVHPTDVSDDVLSASGVLLSAMALHAQLDLAAWLRTRTAATIYFDPQEDYLAGHVADVLDAVAACDVFLPSEVEAAALAQTADLHAAAATFLALGPQAVVIKLADAGCLVASSVDPEPVLIAADVIEPVDSTGAGDAFCGAFAAEHLRSGDVHAAARAGAGVARIAISGPGVSALLTAVTSVGGVPR</sequence>
<dbReference type="SUPFAM" id="SSF53613">
    <property type="entry name" value="Ribokinase-like"/>
    <property type="match status" value="1"/>
</dbReference>
<dbReference type="Gene3D" id="3.40.1190.20">
    <property type="match status" value="1"/>
</dbReference>
<evidence type="ECO:0000256" key="2">
    <source>
        <dbReference type="ARBA" id="ARBA00022777"/>
    </source>
</evidence>
<dbReference type="Proteomes" id="UP000320095">
    <property type="component" value="Unassembled WGS sequence"/>
</dbReference>
<keyword evidence="1" id="KW-0808">Transferase</keyword>
<reference evidence="4 5" key="1">
    <citation type="journal article" date="2019" name="Environ. Microbiol.">
        <title>Species interactions and distinct microbial communities in high Arctic permafrost affected cryosols are associated with the CH4 and CO2 gas fluxes.</title>
        <authorList>
            <person name="Altshuler I."/>
            <person name="Hamel J."/>
            <person name="Turney S."/>
            <person name="Magnuson E."/>
            <person name="Levesque R."/>
            <person name="Greer C."/>
            <person name="Whyte L.G."/>
        </authorList>
    </citation>
    <scope>NUCLEOTIDE SEQUENCE [LARGE SCALE GENOMIC DNA]</scope>
    <source>
        <strain evidence="4 5">S5.20</strain>
    </source>
</reference>
<evidence type="ECO:0000313" key="5">
    <source>
        <dbReference type="Proteomes" id="UP000320095"/>
    </source>
</evidence>
<dbReference type="PANTHER" id="PTHR10584:SF166">
    <property type="entry name" value="RIBOKINASE"/>
    <property type="match status" value="1"/>
</dbReference>
<dbReference type="EMBL" id="RCZG01000001">
    <property type="protein sequence ID" value="TPG37139.1"/>
    <property type="molecule type" value="Genomic_DNA"/>
</dbReference>
<dbReference type="InterPro" id="IPR002173">
    <property type="entry name" value="Carboh/pur_kinase_PfkB_CS"/>
</dbReference>
<gene>
    <name evidence="4" type="ORF">EAH80_04635</name>
</gene>
<evidence type="ECO:0000313" key="4">
    <source>
        <dbReference type="EMBL" id="TPG37139.1"/>
    </source>
</evidence>
<dbReference type="OrthoDB" id="9813569at2"/>
<evidence type="ECO:0000259" key="3">
    <source>
        <dbReference type="Pfam" id="PF00294"/>
    </source>
</evidence>
<keyword evidence="5" id="KW-1185">Reference proteome</keyword>
<evidence type="ECO:0000256" key="1">
    <source>
        <dbReference type="ARBA" id="ARBA00022679"/>
    </source>
</evidence>
<dbReference type="Pfam" id="PF00294">
    <property type="entry name" value="PfkB"/>
    <property type="match status" value="1"/>
</dbReference>
<dbReference type="AlphaFoldDB" id="A0A502EJA9"/>
<dbReference type="InterPro" id="IPR011611">
    <property type="entry name" value="PfkB_dom"/>
</dbReference>
<dbReference type="GO" id="GO:0016301">
    <property type="term" value="F:kinase activity"/>
    <property type="evidence" value="ECO:0007669"/>
    <property type="project" value="UniProtKB-KW"/>
</dbReference>
<dbReference type="PROSITE" id="PS00584">
    <property type="entry name" value="PFKB_KINASES_2"/>
    <property type="match status" value="1"/>
</dbReference>
<feature type="domain" description="Carbohydrate kinase PfkB" evidence="3">
    <location>
        <begin position="119"/>
        <end position="283"/>
    </location>
</feature>
<keyword evidence="2 4" id="KW-0418">Kinase</keyword>